<feature type="region of interest" description="Disordered" evidence="1">
    <location>
        <begin position="962"/>
        <end position="1001"/>
    </location>
</feature>
<name>A0A7K5DHT9_9TYRA</name>
<comment type="caution">
    <text evidence="3">The sequence shown here is derived from an EMBL/GenBank/DDBJ whole genome shotgun (WGS) entry which is preliminary data.</text>
</comment>
<dbReference type="AlphaFoldDB" id="A0A7K5DHT9"/>
<dbReference type="PROSITE" id="PS50238">
    <property type="entry name" value="RHOGAP"/>
    <property type="match status" value="1"/>
</dbReference>
<feature type="region of interest" description="Disordered" evidence="1">
    <location>
        <begin position="355"/>
        <end position="379"/>
    </location>
</feature>
<dbReference type="InterPro" id="IPR042869">
    <property type="entry name" value="ARHGAP11A/B"/>
</dbReference>
<dbReference type="PANTHER" id="PTHR15670">
    <property type="entry name" value="RHO GTPASE ACTIVATING PROTEIN 11A"/>
    <property type="match status" value="1"/>
</dbReference>
<dbReference type="Pfam" id="PF00620">
    <property type="entry name" value="RhoGAP"/>
    <property type="match status" value="1"/>
</dbReference>
<gene>
    <name evidence="3" type="primary">Arhgap11a</name>
    <name evidence="3" type="ORF">PACMIN_R05363</name>
</gene>
<dbReference type="CDD" id="cd04394">
    <property type="entry name" value="RhoGAP-ARHGAP11A"/>
    <property type="match status" value="1"/>
</dbReference>
<feature type="non-terminal residue" evidence="3">
    <location>
        <position position="1"/>
    </location>
</feature>
<dbReference type="EMBL" id="VYXB01007843">
    <property type="protein sequence ID" value="NWS19653.1"/>
    <property type="molecule type" value="Genomic_DNA"/>
</dbReference>
<reference evidence="3 4" key="1">
    <citation type="submission" date="2019-09" db="EMBL/GenBank/DDBJ databases">
        <title>Bird 10,000 Genomes (B10K) Project - Family phase.</title>
        <authorList>
            <person name="Zhang G."/>
        </authorList>
    </citation>
    <scope>NUCLEOTIDE SEQUENCE [LARGE SCALE GENOMIC DNA]</scope>
    <source>
        <strain evidence="3">B10K-DU-001-72</strain>
        <tissue evidence="3">Muscle</tissue>
    </source>
</reference>
<protein>
    <submittedName>
        <fullName evidence="3">RHGBA protein</fullName>
    </submittedName>
</protein>
<dbReference type="SUPFAM" id="SSF48350">
    <property type="entry name" value="GTPase activation domain, GAP"/>
    <property type="match status" value="1"/>
</dbReference>
<sequence length="1001" mass="110116">MAEQRRRLVRLAVLEELRASYGIKVKSGSCLAAAKDPGAAPAAEGKIFGISFHALPRSLVPEYGYIPSFLVDTCEYLEEHVHTEGLFRKSGSLVRLKALKSKLDQGENCLSAALPCDVAGLLKQFFRELPEPILPPHLQEGLVKAQQLGNEKKTATVLLSCLMADRIIETLRYFFNFLRTVSLRSNENRMDSSNLAVIFAPNLLHSNENEKMSANMEKKIRLQAAVVETLIDHAAEIGQVPEFILEKIPAMLGVDVFQSTPSLWGQEDSENESPSECKRRRHRSVGVLSSVTPVVLTPSTKRKLPTDCSQGLSSKKRRSFKHSFALEFLPTSIFNSSSTPASVHFEGSPCLSLESSQTSLSPSTMGENHLSSTGNRRSKRLASKKLYRAESGKTGCFSPKISRKEMVRRSLRLKFGLGKSNREMNIVSGCTVGSRSENIGRRLASQQGLESRTECVKRDGLFSPYANEKFPKKGSRNVSKSEENLLTPKCDNKVVHRMSWNSPAVMDSQVISKSEQILPGHPEMRVGSSKSVLLSGKPPVVPDEFKSTTVSKQDNNLELLFSEEESNSTAETLLKVKQACSASGSIHHNLIGDKSSLMNVAGEALNETLCPTGLNPGKELLAEEVLENLANVKSRELLLQCNQSSAADKQQSKTPEIKVLGKRNFKTSLEVELQVPKVDTKKVTEFPVPEVLDREDKLTVQNGSTKDDSNKLDFFGRKEEIELIHSQKAENCVVKCCNLEEGTAKLSVAGQLPTLPLPKLQSDVVNQYLKAENSDKTLAKTSTVSDRGKVSDHILWFNKLSLNDSRSASETKPPLKFQRTPVRQSVRRINSLLEANRRSVSSQPLKSSSVGSPLVKSLSCDSALFSCTEKPSKNSMVLPCRSESMCDQISVSHKQLDLTSKSCCRPSNPSDKLDVSVRPAGIHDQKVTVHPSKSVLEDLTNHEMVKSGLKVNANINIQGAAPEKSTITRSAPGKERVRYRGSPKNPISKVKLLPTAKPVDL</sequence>
<feature type="non-terminal residue" evidence="3">
    <location>
        <position position="1001"/>
    </location>
</feature>
<feature type="compositionally biased region" description="Polar residues" evidence="1">
    <location>
        <begin position="364"/>
        <end position="375"/>
    </location>
</feature>
<dbReference type="Proteomes" id="UP000525089">
    <property type="component" value="Unassembled WGS sequence"/>
</dbReference>
<evidence type="ECO:0000256" key="1">
    <source>
        <dbReference type="SAM" id="MobiDB-lite"/>
    </source>
</evidence>
<evidence type="ECO:0000313" key="3">
    <source>
        <dbReference type="EMBL" id="NWS19653.1"/>
    </source>
</evidence>
<accession>A0A7K5DHT9</accession>
<evidence type="ECO:0000313" key="4">
    <source>
        <dbReference type="Proteomes" id="UP000525089"/>
    </source>
</evidence>
<dbReference type="PANTHER" id="PTHR15670:SF4">
    <property type="entry name" value="RHO GTPASE-ACTIVATING PROTEIN 11A"/>
    <property type="match status" value="1"/>
</dbReference>
<keyword evidence="4" id="KW-1185">Reference proteome</keyword>
<dbReference type="SMART" id="SM00324">
    <property type="entry name" value="RhoGAP"/>
    <property type="match status" value="1"/>
</dbReference>
<dbReference type="InterPro" id="IPR000198">
    <property type="entry name" value="RhoGAP_dom"/>
</dbReference>
<feature type="domain" description="Rho-GAP" evidence="2">
    <location>
        <begin position="50"/>
        <end position="238"/>
    </location>
</feature>
<organism evidence="3 4">
    <name type="scientific">Pachyramphus minor</name>
    <dbReference type="NCBI Taxonomy" id="369605"/>
    <lineage>
        <taxon>Eukaryota</taxon>
        <taxon>Metazoa</taxon>
        <taxon>Chordata</taxon>
        <taxon>Craniata</taxon>
        <taxon>Vertebrata</taxon>
        <taxon>Euteleostomi</taxon>
        <taxon>Archelosauria</taxon>
        <taxon>Archosauria</taxon>
        <taxon>Dinosauria</taxon>
        <taxon>Saurischia</taxon>
        <taxon>Theropoda</taxon>
        <taxon>Coelurosauria</taxon>
        <taxon>Aves</taxon>
        <taxon>Neognathae</taxon>
        <taxon>Neoaves</taxon>
        <taxon>Telluraves</taxon>
        <taxon>Australaves</taxon>
        <taxon>Passeriformes</taxon>
        <taxon>Tyrannidae</taxon>
        <taxon>Pachyramphus</taxon>
    </lineage>
</organism>
<feature type="region of interest" description="Disordered" evidence="1">
    <location>
        <begin position="263"/>
        <end position="283"/>
    </location>
</feature>
<dbReference type="GO" id="GO:0005096">
    <property type="term" value="F:GTPase activator activity"/>
    <property type="evidence" value="ECO:0007669"/>
    <property type="project" value="TreeGrafter"/>
</dbReference>
<proteinExistence type="predicted"/>
<dbReference type="Gene3D" id="1.10.555.10">
    <property type="entry name" value="Rho GTPase activation protein"/>
    <property type="match status" value="1"/>
</dbReference>
<evidence type="ECO:0000259" key="2">
    <source>
        <dbReference type="PROSITE" id="PS50238"/>
    </source>
</evidence>
<dbReference type="InterPro" id="IPR008936">
    <property type="entry name" value="Rho_GTPase_activation_prot"/>
</dbReference>
<dbReference type="GO" id="GO:0007165">
    <property type="term" value="P:signal transduction"/>
    <property type="evidence" value="ECO:0007669"/>
    <property type="project" value="InterPro"/>
</dbReference>